<organism evidence="2 3">
    <name type="scientific">Clostridium pasteurianum BC1</name>
    <dbReference type="NCBI Taxonomy" id="86416"/>
    <lineage>
        <taxon>Bacteria</taxon>
        <taxon>Bacillati</taxon>
        <taxon>Bacillota</taxon>
        <taxon>Clostridia</taxon>
        <taxon>Eubacteriales</taxon>
        <taxon>Clostridiaceae</taxon>
        <taxon>Clostridium</taxon>
    </lineage>
</organism>
<proteinExistence type="predicted"/>
<name>R4KCB1_CLOPA</name>
<dbReference type="AlphaFoldDB" id="R4KCB1"/>
<dbReference type="PATRIC" id="fig|86416.3.peg.3362"/>
<gene>
    <name evidence="2" type="ORF">Clopa_3368</name>
</gene>
<dbReference type="RefSeq" id="WP_015616449.1">
    <property type="nucleotide sequence ID" value="NC_021182.1"/>
</dbReference>
<dbReference type="EMBL" id="CP003261">
    <property type="protein sequence ID" value="AGK98164.1"/>
    <property type="molecule type" value="Genomic_DNA"/>
</dbReference>
<dbReference type="KEGG" id="cpas:Clopa_3368"/>
<accession>R4KCB1</accession>
<dbReference type="STRING" id="86416.Clopa_3368"/>
<protein>
    <submittedName>
        <fullName evidence="2">Uncharacterized protein</fullName>
    </submittedName>
</protein>
<dbReference type="HOGENOM" id="CLU_2367904_0_0_9"/>
<reference evidence="2 3" key="1">
    <citation type="submission" date="2012-01" db="EMBL/GenBank/DDBJ databases">
        <title>Complete sequence of chromosome of Clostridium pasteurianum BC1.</title>
        <authorList>
            <consortium name="US DOE Joint Genome Institute"/>
            <person name="Lucas S."/>
            <person name="Han J."/>
            <person name="Lapidus A."/>
            <person name="Cheng J.-F."/>
            <person name="Goodwin L."/>
            <person name="Pitluck S."/>
            <person name="Peters L."/>
            <person name="Mikhailova N."/>
            <person name="Teshima H."/>
            <person name="Detter J.C."/>
            <person name="Han C."/>
            <person name="Tapia R."/>
            <person name="Land M."/>
            <person name="Hauser L."/>
            <person name="Kyrpides N."/>
            <person name="Ivanova N."/>
            <person name="Pagani I."/>
            <person name="Dunn J."/>
            <person name="Taghavi S."/>
            <person name="Francis A."/>
            <person name="van der Lelie D."/>
            <person name="Woyke T."/>
        </authorList>
    </citation>
    <scope>NUCLEOTIDE SEQUENCE [LARGE SCALE GENOMIC DNA]</scope>
    <source>
        <strain evidence="2 3">BC1</strain>
    </source>
</reference>
<keyword evidence="3" id="KW-1185">Reference proteome</keyword>
<evidence type="ECO:0000313" key="3">
    <source>
        <dbReference type="Proteomes" id="UP000013523"/>
    </source>
</evidence>
<evidence type="ECO:0000313" key="2">
    <source>
        <dbReference type="EMBL" id="AGK98164.1"/>
    </source>
</evidence>
<feature type="region of interest" description="Disordered" evidence="1">
    <location>
        <begin position="52"/>
        <end position="71"/>
    </location>
</feature>
<dbReference type="Proteomes" id="UP000013523">
    <property type="component" value="Chromosome"/>
</dbReference>
<sequence length="95" mass="11089">MAFKNKEKYYIEMTKLVKVMRWTISALNNINLDDLPSIEDFIGEYPTYGEKETIKEETPIEDKQEPSESEKEWVEWAKKNGLSVAKTSTGVKIRK</sequence>
<evidence type="ECO:0000256" key="1">
    <source>
        <dbReference type="SAM" id="MobiDB-lite"/>
    </source>
</evidence>